<protein>
    <submittedName>
        <fullName evidence="2">Uncharacterized protein</fullName>
    </submittedName>
</protein>
<dbReference type="AlphaFoldDB" id="A0A6A4PNE4"/>
<name>A0A6A4PNE4_LUPAL</name>
<feature type="region of interest" description="Disordered" evidence="1">
    <location>
        <begin position="1"/>
        <end position="46"/>
    </location>
</feature>
<keyword evidence="3" id="KW-1185">Reference proteome</keyword>
<dbReference type="Proteomes" id="UP000447434">
    <property type="component" value="Chromosome 12"/>
</dbReference>
<organism evidence="2 3">
    <name type="scientific">Lupinus albus</name>
    <name type="common">White lupine</name>
    <name type="synonym">Lupinus termis</name>
    <dbReference type="NCBI Taxonomy" id="3870"/>
    <lineage>
        <taxon>Eukaryota</taxon>
        <taxon>Viridiplantae</taxon>
        <taxon>Streptophyta</taxon>
        <taxon>Embryophyta</taxon>
        <taxon>Tracheophyta</taxon>
        <taxon>Spermatophyta</taxon>
        <taxon>Magnoliopsida</taxon>
        <taxon>eudicotyledons</taxon>
        <taxon>Gunneridae</taxon>
        <taxon>Pentapetalae</taxon>
        <taxon>rosids</taxon>
        <taxon>fabids</taxon>
        <taxon>Fabales</taxon>
        <taxon>Fabaceae</taxon>
        <taxon>Papilionoideae</taxon>
        <taxon>50 kb inversion clade</taxon>
        <taxon>genistoids sensu lato</taxon>
        <taxon>core genistoids</taxon>
        <taxon>Genisteae</taxon>
        <taxon>Lupinus</taxon>
    </lineage>
</organism>
<dbReference type="EMBL" id="WOCE01000012">
    <property type="protein sequence ID" value="KAE9603029.1"/>
    <property type="molecule type" value="Genomic_DNA"/>
</dbReference>
<reference evidence="3" key="1">
    <citation type="journal article" date="2020" name="Nat. Commun.">
        <title>Genome sequence of the cluster root forming white lupin.</title>
        <authorList>
            <person name="Hufnagel B."/>
            <person name="Marques A."/>
            <person name="Soriano A."/>
            <person name="Marques L."/>
            <person name="Divol F."/>
            <person name="Doumas P."/>
            <person name="Sallet E."/>
            <person name="Mancinotti D."/>
            <person name="Carrere S."/>
            <person name="Marande W."/>
            <person name="Arribat S."/>
            <person name="Keller J."/>
            <person name="Huneau C."/>
            <person name="Blein T."/>
            <person name="Aime D."/>
            <person name="Laguerre M."/>
            <person name="Taylor J."/>
            <person name="Schubert V."/>
            <person name="Nelson M."/>
            <person name="Geu-Flores F."/>
            <person name="Crespi M."/>
            <person name="Gallardo-Guerrero K."/>
            <person name="Delaux P.-M."/>
            <person name="Salse J."/>
            <person name="Berges H."/>
            <person name="Guyot R."/>
            <person name="Gouzy J."/>
            <person name="Peret B."/>
        </authorList>
    </citation>
    <scope>NUCLEOTIDE SEQUENCE [LARGE SCALE GENOMIC DNA]</scope>
    <source>
        <strain evidence="3">cv. Amiga</strain>
    </source>
</reference>
<gene>
    <name evidence="2" type="ORF">Lalb_Chr12g0205931</name>
</gene>
<feature type="compositionally biased region" description="Basic and acidic residues" evidence="1">
    <location>
        <begin position="28"/>
        <end position="46"/>
    </location>
</feature>
<evidence type="ECO:0000256" key="1">
    <source>
        <dbReference type="SAM" id="MobiDB-lite"/>
    </source>
</evidence>
<evidence type="ECO:0000313" key="3">
    <source>
        <dbReference type="Proteomes" id="UP000447434"/>
    </source>
</evidence>
<proteinExistence type="predicted"/>
<accession>A0A6A4PNE4</accession>
<sequence length="103" mass="11817">MGRRPKKKKEIERGGGGSGLPSHFGSGEIEKRVEKMKEGKIGEDEKTKVERRWRNLTASPAATRYDPSWLLTPLLLRFFFDSSKGVSNPYPPIPCFLVLRQWR</sequence>
<comment type="caution">
    <text evidence="2">The sequence shown here is derived from an EMBL/GenBank/DDBJ whole genome shotgun (WGS) entry which is preliminary data.</text>
</comment>
<evidence type="ECO:0000313" key="2">
    <source>
        <dbReference type="EMBL" id="KAE9603029.1"/>
    </source>
</evidence>